<feature type="transmembrane region" description="Helical" evidence="2">
    <location>
        <begin position="88"/>
        <end position="109"/>
    </location>
</feature>
<evidence type="ECO:0000256" key="1">
    <source>
        <dbReference type="SAM" id="MobiDB-lite"/>
    </source>
</evidence>
<name>B2IGE5_BEII9</name>
<keyword evidence="4" id="KW-1185">Reference proteome</keyword>
<evidence type="ECO:0000313" key="3">
    <source>
        <dbReference type="EMBL" id="ACB94394.1"/>
    </source>
</evidence>
<evidence type="ECO:0008006" key="5">
    <source>
        <dbReference type="Google" id="ProtNLM"/>
    </source>
</evidence>
<dbReference type="RefSeq" id="WP_012383751.1">
    <property type="nucleotide sequence ID" value="NC_010581.1"/>
</dbReference>
<feature type="transmembrane region" description="Helical" evidence="2">
    <location>
        <begin position="60"/>
        <end position="82"/>
    </location>
</feature>
<organism evidence="3 4">
    <name type="scientific">Beijerinckia indica subsp. indica (strain ATCC 9039 / DSM 1715 / NCIMB 8712)</name>
    <dbReference type="NCBI Taxonomy" id="395963"/>
    <lineage>
        <taxon>Bacteria</taxon>
        <taxon>Pseudomonadati</taxon>
        <taxon>Pseudomonadota</taxon>
        <taxon>Alphaproteobacteria</taxon>
        <taxon>Hyphomicrobiales</taxon>
        <taxon>Beijerinckiaceae</taxon>
        <taxon>Beijerinckia</taxon>
    </lineage>
</organism>
<dbReference type="HOGENOM" id="CLU_137927_0_2_5"/>
<feature type="compositionally biased region" description="Basic and acidic residues" evidence="1">
    <location>
        <begin position="39"/>
        <end position="50"/>
    </location>
</feature>
<evidence type="ECO:0000313" key="4">
    <source>
        <dbReference type="Proteomes" id="UP000001695"/>
    </source>
</evidence>
<reference evidence="3 4" key="2">
    <citation type="journal article" date="2010" name="J. Bacteriol.">
        <title>Complete genome sequence of Beijerinckia indica subsp. indica.</title>
        <authorList>
            <person name="Tamas I."/>
            <person name="Dedysh S.N."/>
            <person name="Liesack W."/>
            <person name="Stott M.B."/>
            <person name="Alam M."/>
            <person name="Murrell J.C."/>
            <person name="Dunfield P.F."/>
        </authorList>
    </citation>
    <scope>NUCLEOTIDE SEQUENCE [LARGE SCALE GENOMIC DNA]</scope>
    <source>
        <strain evidence="4">ATCC 9039 / DSM 1715 / NCIMB 8712</strain>
    </source>
</reference>
<dbReference type="Proteomes" id="UP000001695">
    <property type="component" value="Chromosome"/>
</dbReference>
<protein>
    <recommendedName>
        <fullName evidence="5">ATP synthase protein I</fullName>
    </recommendedName>
</protein>
<keyword evidence="2" id="KW-0472">Membrane</keyword>
<accession>B2IGE5</accession>
<dbReference type="Pfam" id="PF09527">
    <property type="entry name" value="ATPase_gene1"/>
    <property type="match status" value="1"/>
</dbReference>
<dbReference type="STRING" id="395963.Bind_0744"/>
<keyword evidence="2" id="KW-1133">Transmembrane helix</keyword>
<dbReference type="KEGG" id="bid:Bind_0744"/>
<dbReference type="eggNOG" id="COG5336">
    <property type="taxonomic scope" value="Bacteria"/>
</dbReference>
<sequence length="123" mass="13303">MQSQGDGHDNGQEAGKDEALRARLERLSNALDAQSGAESARKQEDAAEKAQRTMGQAMSLGFRVLTEFVAAIIVGGVLGWQFDAWFGTSPILLIVFLGFGTAAAFWNVYRIAMPAKGSRDRLI</sequence>
<feature type="region of interest" description="Disordered" evidence="1">
    <location>
        <begin position="31"/>
        <end position="50"/>
    </location>
</feature>
<evidence type="ECO:0000256" key="2">
    <source>
        <dbReference type="SAM" id="Phobius"/>
    </source>
</evidence>
<reference evidence="4" key="1">
    <citation type="submission" date="2008-03" db="EMBL/GenBank/DDBJ databases">
        <title>Complete sequence of chromosome of Beijerinckia indica subsp. indica ATCC 9039.</title>
        <authorList>
            <consortium name="US DOE Joint Genome Institute"/>
            <person name="Copeland A."/>
            <person name="Lucas S."/>
            <person name="Lapidus A."/>
            <person name="Glavina del Rio T."/>
            <person name="Dalin E."/>
            <person name="Tice H."/>
            <person name="Bruce D."/>
            <person name="Goodwin L."/>
            <person name="Pitluck S."/>
            <person name="LaButti K."/>
            <person name="Schmutz J."/>
            <person name="Larimer F."/>
            <person name="Land M."/>
            <person name="Hauser L."/>
            <person name="Kyrpides N."/>
            <person name="Mikhailova N."/>
            <person name="Dunfield P.F."/>
            <person name="Dedysh S.N."/>
            <person name="Liesack W."/>
            <person name="Saw J.H."/>
            <person name="Alam M."/>
            <person name="Chen Y."/>
            <person name="Murrell J.C."/>
            <person name="Richardson P."/>
        </authorList>
    </citation>
    <scope>NUCLEOTIDE SEQUENCE [LARGE SCALE GENOMIC DNA]</scope>
    <source>
        <strain evidence="4">ATCC 9039 / DSM 1715 / NCIMB 8712</strain>
    </source>
</reference>
<proteinExistence type="predicted"/>
<dbReference type="AlphaFoldDB" id="B2IGE5"/>
<keyword evidence="2" id="KW-0812">Transmembrane</keyword>
<gene>
    <name evidence="3" type="ordered locus">Bind_0744</name>
</gene>
<dbReference type="InterPro" id="IPR032820">
    <property type="entry name" value="ATPase_put"/>
</dbReference>
<dbReference type="EMBL" id="CP001016">
    <property type="protein sequence ID" value="ACB94394.1"/>
    <property type="molecule type" value="Genomic_DNA"/>
</dbReference>